<accession>A0AAU9MS70</accession>
<evidence type="ECO:0000313" key="1">
    <source>
        <dbReference type="EMBL" id="CAH1429402.1"/>
    </source>
</evidence>
<dbReference type="Proteomes" id="UP001157418">
    <property type="component" value="Unassembled WGS sequence"/>
</dbReference>
<organism evidence="1 2">
    <name type="scientific">Lactuca virosa</name>
    <dbReference type="NCBI Taxonomy" id="75947"/>
    <lineage>
        <taxon>Eukaryota</taxon>
        <taxon>Viridiplantae</taxon>
        <taxon>Streptophyta</taxon>
        <taxon>Embryophyta</taxon>
        <taxon>Tracheophyta</taxon>
        <taxon>Spermatophyta</taxon>
        <taxon>Magnoliopsida</taxon>
        <taxon>eudicotyledons</taxon>
        <taxon>Gunneridae</taxon>
        <taxon>Pentapetalae</taxon>
        <taxon>asterids</taxon>
        <taxon>campanulids</taxon>
        <taxon>Asterales</taxon>
        <taxon>Asteraceae</taxon>
        <taxon>Cichorioideae</taxon>
        <taxon>Cichorieae</taxon>
        <taxon>Lactucinae</taxon>
        <taxon>Lactuca</taxon>
    </lineage>
</organism>
<proteinExistence type="predicted"/>
<keyword evidence="2" id="KW-1185">Reference proteome</keyword>
<name>A0AAU9MS70_9ASTR</name>
<gene>
    <name evidence="1" type="ORF">LVIROSA_LOCUS16264</name>
</gene>
<dbReference type="EMBL" id="CAKMRJ010002748">
    <property type="protein sequence ID" value="CAH1429402.1"/>
    <property type="molecule type" value="Genomic_DNA"/>
</dbReference>
<reference evidence="1 2" key="1">
    <citation type="submission" date="2022-01" db="EMBL/GenBank/DDBJ databases">
        <authorList>
            <person name="Xiong W."/>
            <person name="Schranz E."/>
        </authorList>
    </citation>
    <scope>NUCLEOTIDE SEQUENCE [LARGE SCALE GENOMIC DNA]</scope>
</reference>
<dbReference type="AlphaFoldDB" id="A0AAU9MS70"/>
<comment type="caution">
    <text evidence="1">The sequence shown here is derived from an EMBL/GenBank/DDBJ whole genome shotgun (WGS) entry which is preliminary data.</text>
</comment>
<sequence>MELVFDEKDDESPRLSSSTPIFHFKPPAGDHLGGRKLHSKSLFLKWSSFNFLLPLSACVPLKIICVGEISKFQERINFLPSFFFRWL</sequence>
<evidence type="ECO:0000313" key="2">
    <source>
        <dbReference type="Proteomes" id="UP001157418"/>
    </source>
</evidence>
<protein>
    <submittedName>
        <fullName evidence="1">Uncharacterized protein</fullName>
    </submittedName>
</protein>